<accession>A0A8R7R2S8</accession>
<keyword evidence="1" id="KW-0472">Membrane</keyword>
<dbReference type="AlphaFoldDB" id="A0A8R7R2S8"/>
<dbReference type="Proteomes" id="UP000015106">
    <property type="component" value="Chromosome 7"/>
</dbReference>
<keyword evidence="1" id="KW-1133">Transmembrane helix</keyword>
<name>A0A8R7R2S8_TRIUA</name>
<proteinExistence type="predicted"/>
<reference evidence="2" key="2">
    <citation type="submission" date="2018-03" db="EMBL/GenBank/DDBJ databases">
        <title>The Triticum urartu genome reveals the dynamic nature of wheat genome evolution.</title>
        <authorList>
            <person name="Ling H."/>
            <person name="Ma B."/>
            <person name="Shi X."/>
            <person name="Liu H."/>
            <person name="Dong L."/>
            <person name="Sun H."/>
            <person name="Cao Y."/>
            <person name="Gao Q."/>
            <person name="Zheng S."/>
            <person name="Li Y."/>
            <person name="Yu Y."/>
            <person name="Du H."/>
            <person name="Qi M."/>
            <person name="Li Y."/>
            <person name="Yu H."/>
            <person name="Cui Y."/>
            <person name="Wang N."/>
            <person name="Chen C."/>
            <person name="Wu H."/>
            <person name="Zhao Y."/>
            <person name="Zhang J."/>
            <person name="Li Y."/>
            <person name="Zhou W."/>
            <person name="Zhang B."/>
            <person name="Hu W."/>
            <person name="Eijk M."/>
            <person name="Tang J."/>
            <person name="Witsenboer H."/>
            <person name="Zhao S."/>
            <person name="Li Z."/>
            <person name="Zhang A."/>
            <person name="Wang D."/>
            <person name="Liang C."/>
        </authorList>
    </citation>
    <scope>NUCLEOTIDE SEQUENCE [LARGE SCALE GENOMIC DNA]</scope>
    <source>
        <strain evidence="2">cv. G1812</strain>
    </source>
</reference>
<evidence type="ECO:0000256" key="1">
    <source>
        <dbReference type="SAM" id="Phobius"/>
    </source>
</evidence>
<keyword evidence="3" id="KW-1185">Reference proteome</keyword>
<feature type="transmembrane region" description="Helical" evidence="1">
    <location>
        <begin position="38"/>
        <end position="58"/>
    </location>
</feature>
<organism evidence="2 3">
    <name type="scientific">Triticum urartu</name>
    <name type="common">Red wild einkorn</name>
    <name type="synonym">Crithodium urartu</name>
    <dbReference type="NCBI Taxonomy" id="4572"/>
    <lineage>
        <taxon>Eukaryota</taxon>
        <taxon>Viridiplantae</taxon>
        <taxon>Streptophyta</taxon>
        <taxon>Embryophyta</taxon>
        <taxon>Tracheophyta</taxon>
        <taxon>Spermatophyta</taxon>
        <taxon>Magnoliopsida</taxon>
        <taxon>Liliopsida</taxon>
        <taxon>Poales</taxon>
        <taxon>Poaceae</taxon>
        <taxon>BOP clade</taxon>
        <taxon>Pooideae</taxon>
        <taxon>Triticodae</taxon>
        <taxon>Triticeae</taxon>
        <taxon>Triticinae</taxon>
        <taxon>Triticum</taxon>
    </lineage>
</organism>
<evidence type="ECO:0000313" key="3">
    <source>
        <dbReference type="Proteomes" id="UP000015106"/>
    </source>
</evidence>
<dbReference type="EnsemblPlants" id="TuG1812G0700003080.01.T01">
    <property type="protein sequence ID" value="TuG1812G0700003080.01.T01"/>
    <property type="gene ID" value="TuG1812G0700003080.01"/>
</dbReference>
<sequence length="109" mass="12344">METSKEARTRKLSSNYGVSSRPTFINNEVIVPGNCFEIFNALGLTHVIILLVNHMILFSSRMFFLHKPYKFYELASLLYAKIRGHHIAINVDGVLEALGQQAMPCPCCR</sequence>
<keyword evidence="1" id="KW-0812">Transmembrane</keyword>
<evidence type="ECO:0000313" key="2">
    <source>
        <dbReference type="EnsemblPlants" id="TuG1812G0700003080.01.T01"/>
    </source>
</evidence>
<reference evidence="2" key="3">
    <citation type="submission" date="2022-06" db="UniProtKB">
        <authorList>
            <consortium name="EnsemblPlants"/>
        </authorList>
    </citation>
    <scope>IDENTIFICATION</scope>
</reference>
<dbReference type="Gramene" id="TuG1812G0700003080.01.T01">
    <property type="protein sequence ID" value="TuG1812G0700003080.01.T01"/>
    <property type="gene ID" value="TuG1812G0700003080.01"/>
</dbReference>
<reference evidence="3" key="1">
    <citation type="journal article" date="2013" name="Nature">
        <title>Draft genome of the wheat A-genome progenitor Triticum urartu.</title>
        <authorList>
            <person name="Ling H.Q."/>
            <person name="Zhao S."/>
            <person name="Liu D."/>
            <person name="Wang J."/>
            <person name="Sun H."/>
            <person name="Zhang C."/>
            <person name="Fan H."/>
            <person name="Li D."/>
            <person name="Dong L."/>
            <person name="Tao Y."/>
            <person name="Gao C."/>
            <person name="Wu H."/>
            <person name="Li Y."/>
            <person name="Cui Y."/>
            <person name="Guo X."/>
            <person name="Zheng S."/>
            <person name="Wang B."/>
            <person name="Yu K."/>
            <person name="Liang Q."/>
            <person name="Yang W."/>
            <person name="Lou X."/>
            <person name="Chen J."/>
            <person name="Feng M."/>
            <person name="Jian J."/>
            <person name="Zhang X."/>
            <person name="Luo G."/>
            <person name="Jiang Y."/>
            <person name="Liu J."/>
            <person name="Wang Z."/>
            <person name="Sha Y."/>
            <person name="Zhang B."/>
            <person name="Wu H."/>
            <person name="Tang D."/>
            <person name="Shen Q."/>
            <person name="Xue P."/>
            <person name="Zou S."/>
            <person name="Wang X."/>
            <person name="Liu X."/>
            <person name="Wang F."/>
            <person name="Yang Y."/>
            <person name="An X."/>
            <person name="Dong Z."/>
            <person name="Zhang K."/>
            <person name="Zhang X."/>
            <person name="Luo M.C."/>
            <person name="Dvorak J."/>
            <person name="Tong Y."/>
            <person name="Wang J."/>
            <person name="Yang H."/>
            <person name="Li Z."/>
            <person name="Wang D."/>
            <person name="Zhang A."/>
            <person name="Wang J."/>
        </authorList>
    </citation>
    <scope>NUCLEOTIDE SEQUENCE</scope>
    <source>
        <strain evidence="3">cv. G1812</strain>
    </source>
</reference>
<protein>
    <submittedName>
        <fullName evidence="2">Uncharacterized protein</fullName>
    </submittedName>
</protein>